<name>A0ABR5IBC4_9ACTN</name>
<dbReference type="EMBL" id="LDTZ01000017">
    <property type="protein sequence ID" value="KNA90989.1"/>
    <property type="molecule type" value="Genomic_DNA"/>
</dbReference>
<sequence>MPLATTRTAFLADLLNELSVFPLAACDFAIRLCPCEGVLTLTVEFLEEDGGGEFVKTYDGDRWVDNDPTVDGEDSESSGLWTPLIPHDVSEIDPGDEDAFSDQVDATLEAHAALIDLFTTLVASGWQVTVQHGAAEDGTPQITLRADAPELDHDRAYTAVRAMRLPTGFSRVEATYKQGAGDGTESWGFPHEQVSAVTRSGTIQTIRLKDMFTFALCSSATWTLTPDLDAPIQRHTSGSSMKTSIVTQPPIKQAPTQDEIDERRRAVDQWATSNDFTSPVHPAMPANVQRALDALDSGNAGYYLLDFTNGDCYLGQSISIADRLKGHRSTHKDIRGIRLRPDIEAGSIVNPLRHLLDHEATLIHSVQQAGLPARNKAQMTYAIGDDSSLDDIFRKNGTTSAAWLADPIGVNAHKQIAHSPNQSRRSLTAAEDDYRVWLKRTGEHADTVRSLLRTYMERCLPLPRHTEYQHWVLSSPRNTPYFRTLSNLSIRNTEAFRTMIDKDKHLRGMLHVNGVELLGESMSDDALIRFMRQHPGVCVTETDFQEAGPFNLMLWAPDLTSIDDLLDDTAVTRAAATAALHLMKKGKMGKNKNSHNPVLVNAILRTTGQ</sequence>
<reference evidence="1 2" key="1">
    <citation type="submission" date="2015-05" db="EMBL/GenBank/DDBJ databases">
        <title>Draft genome sequence of the bacterium Gordonia jacobaea a new member of the Gordonia genus.</title>
        <authorList>
            <person name="Jimenez-Galisteo G."/>
            <person name="Dominguez A."/>
            <person name="Munoz E."/>
            <person name="Vinas M."/>
        </authorList>
    </citation>
    <scope>NUCLEOTIDE SEQUENCE [LARGE SCALE GENOMIC DNA]</scope>
    <source>
        <strain evidence="2">mv1</strain>
    </source>
</reference>
<keyword evidence="2" id="KW-1185">Reference proteome</keyword>
<dbReference type="Proteomes" id="UP000037247">
    <property type="component" value="Unassembled WGS sequence"/>
</dbReference>
<organism evidence="1 2">
    <name type="scientific">Gordonia jacobaea</name>
    <dbReference type="NCBI Taxonomy" id="122202"/>
    <lineage>
        <taxon>Bacteria</taxon>
        <taxon>Bacillati</taxon>
        <taxon>Actinomycetota</taxon>
        <taxon>Actinomycetes</taxon>
        <taxon>Mycobacteriales</taxon>
        <taxon>Gordoniaceae</taxon>
        <taxon>Gordonia</taxon>
    </lineage>
</organism>
<proteinExistence type="predicted"/>
<dbReference type="CDD" id="cd00719">
    <property type="entry name" value="GIY-YIG_SF"/>
    <property type="match status" value="1"/>
</dbReference>
<evidence type="ECO:0000313" key="1">
    <source>
        <dbReference type="EMBL" id="KNA90989.1"/>
    </source>
</evidence>
<dbReference type="RefSeq" id="WP_049699164.1">
    <property type="nucleotide sequence ID" value="NZ_LDTZ01000017.1"/>
</dbReference>
<gene>
    <name evidence="1" type="ORF">ABW18_11750</name>
</gene>
<evidence type="ECO:0000313" key="2">
    <source>
        <dbReference type="Proteomes" id="UP000037247"/>
    </source>
</evidence>
<protein>
    <recommendedName>
        <fullName evidence="3">GIY-YIG domain-containing protein</fullName>
    </recommendedName>
</protein>
<comment type="caution">
    <text evidence="1">The sequence shown here is derived from an EMBL/GenBank/DDBJ whole genome shotgun (WGS) entry which is preliminary data.</text>
</comment>
<evidence type="ECO:0008006" key="3">
    <source>
        <dbReference type="Google" id="ProtNLM"/>
    </source>
</evidence>
<accession>A0ABR5IBC4</accession>